<sequence>MMVDWISARVPLTWDVPINNGMVVHYRADGSVEYGVDKTLYLQGSHDSRIAIRTVERGYMEFSGNPSKFMQGHNLFGTDDLVGLMNDVLEKICTSLNLEPSTEDKISWLYGDYTISRIDLTAMRELPTFTDVKSWILAASEAFTVKWRGRGFYQDGTLYFGKVAKGKEASSWQLKLYHKGEEILVRGHKLPENLLYRSELEEWASNKLRIELTLRSKELKRLGLVKVRHWTRDLIAQTYKAYVDKIDVGELSMCDVNAEQELKPKLQAVYALWKTGADLRKLYAKNTFYRYRSEIKNVMGVDISALCPKTNVIPLKRYLEPLPCGIPDFAKNTNLFYQPQNRVYVVG</sequence>
<evidence type="ECO:0000313" key="1">
    <source>
        <dbReference type="Proteomes" id="UP000887579"/>
    </source>
</evidence>
<organism evidence="1 2">
    <name type="scientific">Panagrolaimus sp. ES5</name>
    <dbReference type="NCBI Taxonomy" id="591445"/>
    <lineage>
        <taxon>Eukaryota</taxon>
        <taxon>Metazoa</taxon>
        <taxon>Ecdysozoa</taxon>
        <taxon>Nematoda</taxon>
        <taxon>Chromadorea</taxon>
        <taxon>Rhabditida</taxon>
        <taxon>Tylenchina</taxon>
        <taxon>Panagrolaimomorpha</taxon>
        <taxon>Panagrolaimoidea</taxon>
        <taxon>Panagrolaimidae</taxon>
        <taxon>Panagrolaimus</taxon>
    </lineage>
</organism>
<name>A0AC34FGB9_9BILA</name>
<dbReference type="WBParaSite" id="ES5_v2.g16211.t1">
    <property type="protein sequence ID" value="ES5_v2.g16211.t1"/>
    <property type="gene ID" value="ES5_v2.g16211"/>
</dbReference>
<proteinExistence type="predicted"/>
<dbReference type="Proteomes" id="UP000887579">
    <property type="component" value="Unplaced"/>
</dbReference>
<protein>
    <submittedName>
        <fullName evidence="2">Replication-associated protein G2P</fullName>
    </submittedName>
</protein>
<accession>A0AC34FGB9</accession>
<reference evidence="2" key="1">
    <citation type="submission" date="2022-11" db="UniProtKB">
        <authorList>
            <consortium name="WormBaseParasite"/>
        </authorList>
    </citation>
    <scope>IDENTIFICATION</scope>
</reference>
<evidence type="ECO:0000313" key="2">
    <source>
        <dbReference type="WBParaSite" id="ES5_v2.g16211.t1"/>
    </source>
</evidence>